<evidence type="ECO:0000259" key="2">
    <source>
        <dbReference type="Pfam" id="PF00188"/>
    </source>
</evidence>
<evidence type="ECO:0000313" key="3">
    <source>
        <dbReference type="EMBL" id="AJW71224.1"/>
    </source>
</evidence>
<dbReference type="RefSeq" id="WP_052661901.1">
    <property type="nucleotide sequence ID" value="NZ_CP011070.1"/>
</dbReference>
<dbReference type="OrthoDB" id="11873at2157"/>
<keyword evidence="1" id="KW-1133">Transmembrane helix</keyword>
<dbReference type="Proteomes" id="UP000032408">
    <property type="component" value="Chromosome"/>
</dbReference>
<feature type="domain" description="SCP" evidence="2">
    <location>
        <begin position="124"/>
        <end position="269"/>
    </location>
</feature>
<sequence length="270" mass="30618">MGCSHNYVFTQGYFVCTKCGKRSYGRAYKKKQRSKLVGGILVGLVLVIAVYAYSNGIFQINQDELKQSLQKIPDSLPENFVGDARDTISEIKIPKVDINEIEITSPLRVESGFDSTLIEQYIYEFTNNERQKQGLSKLNRISLIDSIARNHSEDMSNRNFFSHDTPEGLDPTDRGNSAGYNCQKNYGSYYTYGLAENIFQSYTYSSYMTQGIKSSYTWMADEEAIAKEIIDGWMDSPGHRANILEKKYDRIGVGVSINSDEVVYSTQNFC</sequence>
<dbReference type="CDD" id="cd05379">
    <property type="entry name" value="CAP_bacterial"/>
    <property type="match status" value="1"/>
</dbReference>
<reference evidence="4" key="1">
    <citation type="submission" date="2015-03" db="EMBL/GenBank/DDBJ databases">
        <title>Characterization of two novel Thaumarchaeota isolated from the Northern Adriatic Sea.</title>
        <authorList>
            <person name="Bayer B."/>
            <person name="Vojvoda J."/>
            <person name="Offre P."/>
            <person name="Srivastava A."/>
            <person name="Elisabeth N."/>
            <person name="Garcia J.A.L."/>
            <person name="Schleper C."/>
            <person name="Herndl G.J."/>
        </authorList>
    </citation>
    <scope>NUCLEOTIDE SEQUENCE [LARGE SCALE GENOMIC DNA]</scope>
    <source>
        <strain evidence="4">NF5</strain>
    </source>
</reference>
<dbReference type="Pfam" id="PF00188">
    <property type="entry name" value="CAP"/>
    <property type="match status" value="1"/>
</dbReference>
<dbReference type="InterPro" id="IPR014044">
    <property type="entry name" value="CAP_dom"/>
</dbReference>
<keyword evidence="4" id="KW-1185">Reference proteome</keyword>
<dbReference type="InterPro" id="IPR035940">
    <property type="entry name" value="CAP_sf"/>
</dbReference>
<dbReference type="AlphaFoldDB" id="A0A0D5C335"/>
<feature type="transmembrane region" description="Helical" evidence="1">
    <location>
        <begin position="36"/>
        <end position="54"/>
    </location>
</feature>
<keyword evidence="1" id="KW-0472">Membrane</keyword>
<dbReference type="KEGG" id="nin:NADRNF5_1543"/>
<dbReference type="EMBL" id="CP011070">
    <property type="protein sequence ID" value="AJW71224.1"/>
    <property type="molecule type" value="Genomic_DNA"/>
</dbReference>
<dbReference type="HOGENOM" id="CLU_1028969_0_0_2"/>
<name>A0A0D5C335_9ARCH</name>
<proteinExistence type="predicted"/>
<keyword evidence="1" id="KW-0812">Transmembrane</keyword>
<evidence type="ECO:0000256" key="1">
    <source>
        <dbReference type="SAM" id="Phobius"/>
    </source>
</evidence>
<dbReference type="PANTHER" id="PTHR31157:SF1">
    <property type="entry name" value="SCP DOMAIN-CONTAINING PROTEIN"/>
    <property type="match status" value="1"/>
</dbReference>
<dbReference type="STRING" id="1580092.NADRNF5_1543"/>
<dbReference type="Gene3D" id="3.40.33.10">
    <property type="entry name" value="CAP"/>
    <property type="match status" value="1"/>
</dbReference>
<dbReference type="GeneID" id="25407602"/>
<dbReference type="PANTHER" id="PTHR31157">
    <property type="entry name" value="SCP DOMAIN-CONTAINING PROTEIN"/>
    <property type="match status" value="1"/>
</dbReference>
<accession>A0A0D5C335</accession>
<reference evidence="3 4" key="2">
    <citation type="journal article" date="2016" name="ISME J.">
        <title>Physiological and genomic characterization of two novel marine thaumarchaeal strains indicates niche differentiation.</title>
        <authorList>
            <person name="Bayer B."/>
            <person name="Vojvoda J."/>
            <person name="Offre P."/>
            <person name="Alves R.J."/>
            <person name="Elisabeth N.H."/>
            <person name="Garcia J.A."/>
            <person name="Volland J.M."/>
            <person name="Srivastava A."/>
            <person name="Schleper C."/>
            <person name="Herndl G.J."/>
        </authorList>
    </citation>
    <scope>NUCLEOTIDE SEQUENCE [LARGE SCALE GENOMIC DNA]</scope>
    <source>
        <strain evidence="3 4">NF5</strain>
    </source>
</reference>
<gene>
    <name evidence="3" type="ORF">NADRNF5_1543</name>
</gene>
<dbReference type="SUPFAM" id="SSF55797">
    <property type="entry name" value="PR-1-like"/>
    <property type="match status" value="1"/>
</dbReference>
<protein>
    <recommendedName>
        <fullName evidence="2">SCP domain-containing protein</fullName>
    </recommendedName>
</protein>
<evidence type="ECO:0000313" key="4">
    <source>
        <dbReference type="Proteomes" id="UP000032408"/>
    </source>
</evidence>
<organism evidence="3 4">
    <name type="scientific">Nitrosopumilus adriaticus</name>
    <dbReference type="NCBI Taxonomy" id="1580092"/>
    <lineage>
        <taxon>Archaea</taxon>
        <taxon>Nitrososphaerota</taxon>
        <taxon>Nitrososphaeria</taxon>
        <taxon>Nitrosopumilales</taxon>
        <taxon>Nitrosopumilaceae</taxon>
        <taxon>Nitrosopumilus</taxon>
    </lineage>
</organism>